<sequence>MIYGTHIFRAATPLVSTTENRVAEETTTAMANVEVGVGVVLDHRRHHHVLTHHTLGRCRETHMAGLFAILGVPFLLPCVRMGGTHRCSIRRRPNGLGQNLLKPVVLRCTYR</sequence>
<evidence type="ECO:0000313" key="2">
    <source>
        <dbReference type="EMBL" id="KAF2130840.1"/>
    </source>
</evidence>
<dbReference type="AlphaFoldDB" id="A0A6A6AGD0"/>
<keyword evidence="3" id="KW-1185">Reference proteome</keyword>
<dbReference type="EMBL" id="ML977503">
    <property type="protein sequence ID" value="KAF2130840.1"/>
    <property type="molecule type" value="Genomic_DNA"/>
</dbReference>
<protein>
    <submittedName>
        <fullName evidence="2">Uncharacterized protein</fullName>
    </submittedName>
</protein>
<feature type="transmembrane region" description="Helical" evidence="1">
    <location>
        <begin position="63"/>
        <end position="82"/>
    </location>
</feature>
<reference evidence="2" key="1">
    <citation type="journal article" date="2020" name="Stud. Mycol.">
        <title>101 Dothideomycetes genomes: a test case for predicting lifestyles and emergence of pathogens.</title>
        <authorList>
            <person name="Haridas S."/>
            <person name="Albert R."/>
            <person name="Binder M."/>
            <person name="Bloem J."/>
            <person name="Labutti K."/>
            <person name="Salamov A."/>
            <person name="Andreopoulos B."/>
            <person name="Baker S."/>
            <person name="Barry K."/>
            <person name="Bills G."/>
            <person name="Bluhm B."/>
            <person name="Cannon C."/>
            <person name="Castanera R."/>
            <person name="Culley D."/>
            <person name="Daum C."/>
            <person name="Ezra D."/>
            <person name="Gonzalez J."/>
            <person name="Henrissat B."/>
            <person name="Kuo A."/>
            <person name="Liang C."/>
            <person name="Lipzen A."/>
            <person name="Lutzoni F."/>
            <person name="Magnuson J."/>
            <person name="Mondo S."/>
            <person name="Nolan M."/>
            <person name="Ohm R."/>
            <person name="Pangilinan J."/>
            <person name="Park H.-J."/>
            <person name="Ramirez L."/>
            <person name="Alfaro M."/>
            <person name="Sun H."/>
            <person name="Tritt A."/>
            <person name="Yoshinaga Y."/>
            <person name="Zwiers L.-H."/>
            <person name="Turgeon B."/>
            <person name="Goodwin S."/>
            <person name="Spatafora J."/>
            <person name="Crous P."/>
            <person name="Grigoriev I."/>
        </authorList>
    </citation>
    <scope>NUCLEOTIDE SEQUENCE</scope>
    <source>
        <strain evidence="2">CBS 119687</strain>
    </source>
</reference>
<keyword evidence="1" id="KW-1133">Transmembrane helix</keyword>
<organism evidence="2 3">
    <name type="scientific">Dothidotthia symphoricarpi CBS 119687</name>
    <dbReference type="NCBI Taxonomy" id="1392245"/>
    <lineage>
        <taxon>Eukaryota</taxon>
        <taxon>Fungi</taxon>
        <taxon>Dikarya</taxon>
        <taxon>Ascomycota</taxon>
        <taxon>Pezizomycotina</taxon>
        <taxon>Dothideomycetes</taxon>
        <taxon>Pleosporomycetidae</taxon>
        <taxon>Pleosporales</taxon>
        <taxon>Dothidotthiaceae</taxon>
        <taxon>Dothidotthia</taxon>
    </lineage>
</organism>
<keyword evidence="1" id="KW-0812">Transmembrane</keyword>
<dbReference type="GeneID" id="54402966"/>
<name>A0A6A6AGD0_9PLEO</name>
<dbReference type="RefSeq" id="XP_033525227.1">
    <property type="nucleotide sequence ID" value="XM_033662534.1"/>
</dbReference>
<evidence type="ECO:0000313" key="3">
    <source>
        <dbReference type="Proteomes" id="UP000799771"/>
    </source>
</evidence>
<keyword evidence="1" id="KW-0472">Membrane</keyword>
<gene>
    <name evidence="2" type="ORF">P153DRAFT_205752</name>
</gene>
<evidence type="ECO:0000256" key="1">
    <source>
        <dbReference type="SAM" id="Phobius"/>
    </source>
</evidence>
<accession>A0A6A6AGD0</accession>
<dbReference type="Proteomes" id="UP000799771">
    <property type="component" value="Unassembled WGS sequence"/>
</dbReference>
<proteinExistence type="predicted"/>